<accession>A0A6J5L5Z1</accession>
<protein>
    <submittedName>
        <fullName evidence="1">Uncharacterized protein</fullName>
    </submittedName>
</protein>
<proteinExistence type="predicted"/>
<gene>
    <name evidence="1" type="ORF">UFOVP115_106</name>
</gene>
<reference evidence="1" key="1">
    <citation type="submission" date="2020-04" db="EMBL/GenBank/DDBJ databases">
        <authorList>
            <person name="Chiriac C."/>
            <person name="Salcher M."/>
            <person name="Ghai R."/>
            <person name="Kavagutti S V."/>
        </authorList>
    </citation>
    <scope>NUCLEOTIDE SEQUENCE</scope>
</reference>
<dbReference type="EMBL" id="LR796236">
    <property type="protein sequence ID" value="CAB4129744.1"/>
    <property type="molecule type" value="Genomic_DNA"/>
</dbReference>
<evidence type="ECO:0000313" key="1">
    <source>
        <dbReference type="EMBL" id="CAB4129744.1"/>
    </source>
</evidence>
<name>A0A6J5L5Z1_9CAUD</name>
<organism evidence="1">
    <name type="scientific">uncultured Caudovirales phage</name>
    <dbReference type="NCBI Taxonomy" id="2100421"/>
    <lineage>
        <taxon>Viruses</taxon>
        <taxon>Duplodnaviria</taxon>
        <taxon>Heunggongvirae</taxon>
        <taxon>Uroviricota</taxon>
        <taxon>Caudoviricetes</taxon>
        <taxon>Peduoviridae</taxon>
        <taxon>Maltschvirus</taxon>
        <taxon>Maltschvirus maltsch</taxon>
    </lineage>
</organism>
<sequence length="151" mass="17196">MLKTEITNDCTCTVYDEETGDTQKDEYGYDARPETCYGDCYLEAVSDLSDNLLPEWLTAKGMTSDSYVILNSENMNWNKVHGWVIARANGEAIVKALSINGDFILRFKLEDDKLTAVRSSHDELGALFTINHLRDWELEKARDEYGIEVVE</sequence>